<feature type="domain" description="Condensin II complex subunit H2 N-terminal" evidence="2">
    <location>
        <begin position="19"/>
        <end position="103"/>
    </location>
</feature>
<accession>A0AAW0TTR0</accession>
<dbReference type="GO" id="GO:0010032">
    <property type="term" value="P:meiotic chromosome condensation"/>
    <property type="evidence" value="ECO:0007669"/>
    <property type="project" value="TreeGrafter"/>
</dbReference>
<feature type="region of interest" description="Disordered" evidence="1">
    <location>
        <begin position="365"/>
        <end position="424"/>
    </location>
</feature>
<evidence type="ECO:0000259" key="2">
    <source>
        <dbReference type="Pfam" id="PF06278"/>
    </source>
</evidence>
<dbReference type="AlphaFoldDB" id="A0AAW0TTR0"/>
<keyword evidence="4" id="KW-1185">Reference proteome</keyword>
<dbReference type="EMBL" id="JARAKH010000024">
    <property type="protein sequence ID" value="KAK8391183.1"/>
    <property type="molecule type" value="Genomic_DNA"/>
</dbReference>
<dbReference type="GO" id="GO:0051306">
    <property type="term" value="P:mitotic sister chromatid separation"/>
    <property type="evidence" value="ECO:0007669"/>
    <property type="project" value="TreeGrafter"/>
</dbReference>
<dbReference type="PANTHER" id="PTHR14324:SF3">
    <property type="entry name" value="CONDENSIN-2 COMPLEX SUBUNIT H2"/>
    <property type="match status" value="1"/>
</dbReference>
<feature type="compositionally biased region" description="Pro residues" evidence="1">
    <location>
        <begin position="305"/>
        <end position="323"/>
    </location>
</feature>
<dbReference type="GO" id="GO:0003682">
    <property type="term" value="F:chromatin binding"/>
    <property type="evidence" value="ECO:0007669"/>
    <property type="project" value="TreeGrafter"/>
</dbReference>
<gene>
    <name evidence="3" type="ORF">O3P69_017087</name>
</gene>
<evidence type="ECO:0000313" key="4">
    <source>
        <dbReference type="Proteomes" id="UP001487740"/>
    </source>
</evidence>
<reference evidence="3 4" key="1">
    <citation type="submission" date="2023-03" db="EMBL/GenBank/DDBJ databases">
        <title>High-quality genome of Scylla paramamosain provides insights in environmental adaptation.</title>
        <authorList>
            <person name="Zhang L."/>
        </authorList>
    </citation>
    <scope>NUCLEOTIDE SEQUENCE [LARGE SCALE GENOMIC DNA]</scope>
    <source>
        <strain evidence="3">LZ_2023a</strain>
        <tissue evidence="3">Muscle</tissue>
    </source>
</reference>
<sequence>MAARAPQSQPPLSQELDARFSVFLNPIRDLTKNWEVDIAKYLEEYLEELAGVRLSLDGGNTSMNFAEAAMLIQGSVTIYSKKVDFLWQMVLKTLDLLSSRRHLETGGDGVEVGGTGGGGGRKGRLELALSFSCVDSIQMSTNIELQEDDDSDSRRKSVKFLPSTPLNLVEKEIEKSQNRISLLLRNNEMLGAKDDFRLTRSYLTPKGMLHLEVPGEMLEAALALGSQTEEPSGAANIPEQVDQPPPLEDHAPPDMLPPADQPPSEDDPQEEDHSPCEDDSVPPAEDESLLEEDHLPPAEDQPPSAEDPPAPPEEPPPQAPDPGPQHKNNNNNNSPIDITKQRYGLRKRNKDDKDVIATLKLTDKLKPFDPNADCPPKETTKGRPLTCAHSLPLSSPLREQEKEESEKQESGIQELYSFGGVYHG</sequence>
<dbReference type="InterPro" id="IPR009378">
    <property type="entry name" value="H2_N"/>
</dbReference>
<dbReference type="Pfam" id="PF06278">
    <property type="entry name" value="CNDH2_N"/>
    <property type="match status" value="1"/>
</dbReference>
<evidence type="ECO:0000313" key="3">
    <source>
        <dbReference type="EMBL" id="KAK8391183.1"/>
    </source>
</evidence>
<organism evidence="3 4">
    <name type="scientific">Scylla paramamosain</name>
    <name type="common">Mud crab</name>
    <dbReference type="NCBI Taxonomy" id="85552"/>
    <lineage>
        <taxon>Eukaryota</taxon>
        <taxon>Metazoa</taxon>
        <taxon>Ecdysozoa</taxon>
        <taxon>Arthropoda</taxon>
        <taxon>Crustacea</taxon>
        <taxon>Multicrustacea</taxon>
        <taxon>Malacostraca</taxon>
        <taxon>Eumalacostraca</taxon>
        <taxon>Eucarida</taxon>
        <taxon>Decapoda</taxon>
        <taxon>Pleocyemata</taxon>
        <taxon>Brachyura</taxon>
        <taxon>Eubrachyura</taxon>
        <taxon>Portunoidea</taxon>
        <taxon>Portunidae</taxon>
        <taxon>Portuninae</taxon>
        <taxon>Scylla</taxon>
    </lineage>
</organism>
<feature type="region of interest" description="Disordered" evidence="1">
    <location>
        <begin position="226"/>
        <end position="353"/>
    </location>
</feature>
<evidence type="ECO:0000256" key="1">
    <source>
        <dbReference type="SAM" id="MobiDB-lite"/>
    </source>
</evidence>
<name>A0AAW0TTR0_SCYPA</name>
<dbReference type="Proteomes" id="UP001487740">
    <property type="component" value="Unassembled WGS sequence"/>
</dbReference>
<feature type="compositionally biased region" description="Basic and acidic residues" evidence="1">
    <location>
        <begin position="398"/>
        <end position="409"/>
    </location>
</feature>
<dbReference type="InterPro" id="IPR031739">
    <property type="entry name" value="Ncaph2"/>
</dbReference>
<comment type="caution">
    <text evidence="3">The sequence shown here is derived from an EMBL/GenBank/DDBJ whole genome shotgun (WGS) entry which is preliminary data.</text>
</comment>
<dbReference type="PANTHER" id="PTHR14324">
    <property type="entry name" value="CONDENSIN-2 COMPLEX SUBUNIT H2"/>
    <property type="match status" value="1"/>
</dbReference>
<dbReference type="GO" id="GO:0000796">
    <property type="term" value="C:condensin complex"/>
    <property type="evidence" value="ECO:0007669"/>
    <property type="project" value="TreeGrafter"/>
</dbReference>
<feature type="compositionally biased region" description="Acidic residues" evidence="1">
    <location>
        <begin position="277"/>
        <end position="290"/>
    </location>
</feature>
<dbReference type="GO" id="GO:0005634">
    <property type="term" value="C:nucleus"/>
    <property type="evidence" value="ECO:0007669"/>
    <property type="project" value="TreeGrafter"/>
</dbReference>
<protein>
    <recommendedName>
        <fullName evidence="2">Condensin II complex subunit H2 N-terminal domain-containing protein</fullName>
    </recommendedName>
</protein>
<proteinExistence type="predicted"/>